<evidence type="ECO:0000313" key="2">
    <source>
        <dbReference type="Proteomes" id="UP000503113"/>
    </source>
</evidence>
<name>A0A6F8Z5D6_9CAUD</name>
<keyword evidence="2" id="KW-1185">Reference proteome</keyword>
<protein>
    <submittedName>
        <fullName evidence="1">Major tail protein1</fullName>
    </submittedName>
</protein>
<dbReference type="NCBIfam" id="TIGR01603">
    <property type="entry name" value="maj_tail_phi13"/>
    <property type="match status" value="1"/>
</dbReference>
<dbReference type="Pfam" id="PF04630">
    <property type="entry name" value="Phage_TTP_1"/>
    <property type="match status" value="1"/>
</dbReference>
<organism evidence="1 2">
    <name type="scientific">Staphylococcus phage vB_SauS_JS02</name>
    <dbReference type="NCBI Taxonomy" id="2726708"/>
    <lineage>
        <taxon>Viruses</taxon>
        <taxon>Duplodnaviria</taxon>
        <taxon>Heunggongvirae</taxon>
        <taxon>Uroviricota</taxon>
        <taxon>Caudoviricetes</taxon>
        <taxon>Triavirus</taxon>
        <taxon>Triavirus JS02</taxon>
    </lineage>
</organism>
<evidence type="ECO:0000313" key="1">
    <source>
        <dbReference type="EMBL" id="BCD56359.1"/>
    </source>
</evidence>
<proteinExistence type="predicted"/>
<dbReference type="InterPro" id="IPR006490">
    <property type="entry name" value="Maj_tail_phi13"/>
</dbReference>
<dbReference type="KEGG" id="vg:65072303"/>
<sequence>MAEGQGSYKVGFKRLYVGVFNPEATKVVKRMTWEDEKGGGTVDLNITGLAPDLVDMFASNKRVWMKKQGTNEVKSDMSIFNIPSDDLNTVIGRTKDKNGTSWVGENTRAPYVTVIGESEDGLTGQPVYVALLKGTFSLDSIEFKTRGEKAEAPEPTKLTGDWMNRKVDVDGTSQGIVYGYHEGKEGEAEFFKKVFVGYTDSEDHSEDSAGSLPS</sequence>
<reference evidence="1 2" key="1">
    <citation type="submission" date="2020-04" db="EMBL/GenBank/DDBJ databases">
        <title>Isolation and characterization a novel phage infecting S. aureus.</title>
        <authorList>
            <person name="Zhang L."/>
            <person name="Hou X."/>
            <person name="Wang H."/>
            <person name="Wang R."/>
            <person name="Soleimani-Delfan A."/>
            <person name="Shahin K."/>
        </authorList>
    </citation>
    <scope>NUCLEOTIDE SEQUENCE [LARGE SCALE GENOMIC DNA]</scope>
    <source>
        <strain evidence="2">vB_SauS_JS02</strain>
    </source>
</reference>
<dbReference type="RefSeq" id="YP_010083290.1">
    <property type="nucleotide sequence ID" value="NC_055040.1"/>
</dbReference>
<dbReference type="InterPro" id="IPR006724">
    <property type="entry name" value="Phage_TTP"/>
</dbReference>
<dbReference type="Proteomes" id="UP000503113">
    <property type="component" value="Segment"/>
</dbReference>
<dbReference type="GeneID" id="65072303"/>
<dbReference type="EMBL" id="LC541428">
    <property type="protein sequence ID" value="BCD56359.1"/>
    <property type="molecule type" value="Genomic_DNA"/>
</dbReference>
<accession>A0A6F8Z5D6</accession>